<dbReference type="EMBL" id="CVRI01000054">
    <property type="protein sequence ID" value="CRL00854.1"/>
    <property type="molecule type" value="Genomic_DNA"/>
</dbReference>
<organism evidence="1 2">
    <name type="scientific">Clunio marinus</name>
    <dbReference type="NCBI Taxonomy" id="568069"/>
    <lineage>
        <taxon>Eukaryota</taxon>
        <taxon>Metazoa</taxon>
        <taxon>Ecdysozoa</taxon>
        <taxon>Arthropoda</taxon>
        <taxon>Hexapoda</taxon>
        <taxon>Insecta</taxon>
        <taxon>Pterygota</taxon>
        <taxon>Neoptera</taxon>
        <taxon>Endopterygota</taxon>
        <taxon>Diptera</taxon>
        <taxon>Nematocera</taxon>
        <taxon>Chironomoidea</taxon>
        <taxon>Chironomidae</taxon>
        <taxon>Clunio</taxon>
    </lineage>
</organism>
<gene>
    <name evidence="1" type="ORF">CLUMA_CG014105</name>
</gene>
<dbReference type="AlphaFoldDB" id="A0A1J1IP52"/>
<proteinExistence type="predicted"/>
<accession>A0A1J1IP52</accession>
<keyword evidence="2" id="KW-1185">Reference proteome</keyword>
<sequence>MKDIVFNVKAQSAKDKLSKNLFMCGYVFIVKIEQKRLKQSHISKKRKNSLNHFFDIFSLTLLSQRIMH</sequence>
<reference evidence="1 2" key="1">
    <citation type="submission" date="2015-04" db="EMBL/GenBank/DDBJ databases">
        <authorList>
            <person name="Syromyatnikov M.Y."/>
            <person name="Popov V.N."/>
        </authorList>
    </citation>
    <scope>NUCLEOTIDE SEQUENCE [LARGE SCALE GENOMIC DNA]</scope>
</reference>
<dbReference type="Proteomes" id="UP000183832">
    <property type="component" value="Unassembled WGS sequence"/>
</dbReference>
<evidence type="ECO:0000313" key="1">
    <source>
        <dbReference type="EMBL" id="CRL00854.1"/>
    </source>
</evidence>
<name>A0A1J1IP52_9DIPT</name>
<protein>
    <submittedName>
        <fullName evidence="1">CLUMA_CG014105, isoform A</fullName>
    </submittedName>
</protein>
<evidence type="ECO:0000313" key="2">
    <source>
        <dbReference type="Proteomes" id="UP000183832"/>
    </source>
</evidence>